<evidence type="ECO:0000313" key="3">
    <source>
        <dbReference type="Proteomes" id="UP000051751"/>
    </source>
</evidence>
<sequence>MQHKSITTTKKTPNWLALGGWILLSLCLLLFTSESSPLYWLNSWVDANAYFTVGKGAAHGLVPYRDLFEQKGPLLYFLHTLAYWVSHRTFFGVYLAEAISLGVTLWLAQRTLRLFMRPLWADCLTFLMPVFLMWMPYFREGDSAEEFAFPFIMSLLYVLFWAGHTQQWPIRRMLVLEGISFAAVIWIKYSLVGSWIGFYLVLGCAMLFKREWLQLGKTILDSLAGMLIVTLPILLYFGLNHALHSLFGVYFKFNMTIYANSTSLVGRLSESLQLFWNSFLLQPVFGVLMGLAVLAILLTRFVFPTAYGKWLFSMAFLCCGLLAFYGGKAFDYYHLILFPYAIAGLIVLGIGLEKLPPVSQWGSWVLWLVSLILAVVWLGNVNQNYQESKLFPHNSSISAAPAQPLKPAQLVFAQYLKQYPHATLLNYDQLDLGLYTTADILPTTRYFENQNVPVKRYPAIMRTQNRLVRDRKVDFVVTRTYGNPVAVDYPLVAKNYEVVQAHAQYNQDVHYIYWLLKKK</sequence>
<dbReference type="Proteomes" id="UP000051751">
    <property type="component" value="Unassembled WGS sequence"/>
</dbReference>
<accession>A0A0R2FG05</accession>
<feature type="transmembrane region" description="Helical" evidence="1">
    <location>
        <begin position="192"/>
        <end position="208"/>
    </location>
</feature>
<dbReference type="AlphaFoldDB" id="A0A0R2FG05"/>
<dbReference type="RefSeq" id="WP_057771013.1">
    <property type="nucleotide sequence ID" value="NZ_JQAT01000007.1"/>
</dbReference>
<dbReference type="OrthoDB" id="5056808at2"/>
<keyword evidence="1" id="KW-1133">Transmembrane helix</keyword>
<reference evidence="2 3" key="1">
    <citation type="journal article" date="2015" name="Genome Announc.">
        <title>Expanding the biotechnology potential of lactobacilli through comparative genomics of 213 strains and associated genera.</title>
        <authorList>
            <person name="Sun Z."/>
            <person name="Harris H.M."/>
            <person name="McCann A."/>
            <person name="Guo C."/>
            <person name="Argimon S."/>
            <person name="Zhang W."/>
            <person name="Yang X."/>
            <person name="Jeffery I.B."/>
            <person name="Cooney J.C."/>
            <person name="Kagawa T.F."/>
            <person name="Liu W."/>
            <person name="Song Y."/>
            <person name="Salvetti E."/>
            <person name="Wrobel A."/>
            <person name="Rasinkangas P."/>
            <person name="Parkhill J."/>
            <person name="Rea M.C."/>
            <person name="O'Sullivan O."/>
            <person name="Ritari J."/>
            <person name="Douillard F.P."/>
            <person name="Paul Ross R."/>
            <person name="Yang R."/>
            <person name="Briner A.E."/>
            <person name="Felis G.E."/>
            <person name="de Vos W.M."/>
            <person name="Barrangou R."/>
            <person name="Klaenhammer T.R."/>
            <person name="Caufield P.W."/>
            <person name="Cui Y."/>
            <person name="Zhang H."/>
            <person name="O'Toole P.W."/>
        </authorList>
    </citation>
    <scope>NUCLEOTIDE SEQUENCE [LARGE SCALE GENOMIC DNA]</scope>
    <source>
        <strain evidence="2 3">ATCC BAA-66</strain>
    </source>
</reference>
<dbReference type="EMBL" id="JQAT01000007">
    <property type="protein sequence ID" value="KRN27554.1"/>
    <property type="molecule type" value="Genomic_DNA"/>
</dbReference>
<organism evidence="2 3">
    <name type="scientific">Lactobacillus selangorensis</name>
    <dbReference type="NCBI Taxonomy" id="81857"/>
    <lineage>
        <taxon>Bacteria</taxon>
        <taxon>Bacillati</taxon>
        <taxon>Bacillota</taxon>
        <taxon>Bacilli</taxon>
        <taxon>Lactobacillales</taxon>
        <taxon>Lactobacillaceae</taxon>
        <taxon>Lactobacillus</taxon>
    </lineage>
</organism>
<feature type="transmembrane region" description="Helical" evidence="1">
    <location>
        <begin position="220"/>
        <end position="239"/>
    </location>
</feature>
<keyword evidence="1" id="KW-0812">Transmembrane</keyword>
<feature type="transmembrane region" description="Helical" evidence="1">
    <location>
        <begin position="274"/>
        <end position="298"/>
    </location>
</feature>
<feature type="transmembrane region" description="Helical" evidence="1">
    <location>
        <begin position="310"/>
        <end position="326"/>
    </location>
</feature>
<dbReference type="GO" id="GO:0016740">
    <property type="term" value="F:transferase activity"/>
    <property type="evidence" value="ECO:0007669"/>
    <property type="project" value="UniProtKB-KW"/>
</dbReference>
<feature type="transmembrane region" description="Helical" evidence="1">
    <location>
        <begin position="364"/>
        <end position="381"/>
    </location>
</feature>
<evidence type="ECO:0000256" key="1">
    <source>
        <dbReference type="SAM" id="Phobius"/>
    </source>
</evidence>
<feature type="transmembrane region" description="Helical" evidence="1">
    <location>
        <begin position="119"/>
        <end position="135"/>
    </location>
</feature>
<comment type="caution">
    <text evidence="2">The sequence shown here is derived from an EMBL/GenBank/DDBJ whole genome shotgun (WGS) entry which is preliminary data.</text>
</comment>
<gene>
    <name evidence="2" type="ORF">IV38_GL002009</name>
</gene>
<name>A0A0R2FG05_9LACO</name>
<feature type="transmembrane region" description="Helical" evidence="1">
    <location>
        <begin position="147"/>
        <end position="163"/>
    </location>
</feature>
<keyword evidence="1" id="KW-0472">Membrane</keyword>
<feature type="transmembrane region" description="Helical" evidence="1">
    <location>
        <begin position="89"/>
        <end position="107"/>
    </location>
</feature>
<feature type="transmembrane region" description="Helical" evidence="1">
    <location>
        <begin position="332"/>
        <end position="352"/>
    </location>
</feature>
<dbReference type="PATRIC" id="fig|81857.3.peg.2051"/>
<keyword evidence="2" id="KW-0808">Transferase</keyword>
<protein>
    <submittedName>
        <fullName evidence="2">Teichoic acid polysaccharide glycosyl transferase</fullName>
    </submittedName>
</protein>
<proteinExistence type="predicted"/>
<evidence type="ECO:0000313" key="2">
    <source>
        <dbReference type="EMBL" id="KRN27554.1"/>
    </source>
</evidence>